<proteinExistence type="predicted"/>
<reference evidence="1 2" key="1">
    <citation type="submission" date="2017-11" db="EMBL/GenBank/DDBJ databases">
        <title>Revised Sequence and Annotation of the Rhodobaca barguzinensis strain alga05 Genome.</title>
        <authorList>
            <person name="Kopejtka K."/>
            <person name="Tomasch J.M."/>
            <person name="Bunk B."/>
            <person name="Koblizek M."/>
        </authorList>
    </citation>
    <scope>NUCLEOTIDE SEQUENCE [LARGE SCALE GENOMIC DNA]</scope>
    <source>
        <strain evidence="2">alga05</strain>
    </source>
</reference>
<name>A0A2K8K704_9RHOB</name>
<organism evidence="1 2">
    <name type="scientific">Roseinatronobacter bogoriensis subsp. barguzinensis</name>
    <dbReference type="NCBI Taxonomy" id="441209"/>
    <lineage>
        <taxon>Bacteria</taxon>
        <taxon>Pseudomonadati</taxon>
        <taxon>Pseudomonadota</taxon>
        <taxon>Alphaproteobacteria</taxon>
        <taxon>Rhodobacterales</taxon>
        <taxon>Paracoccaceae</taxon>
        <taxon>Roseinatronobacter</taxon>
    </lineage>
</organism>
<dbReference type="AlphaFoldDB" id="A0A2K8K704"/>
<protein>
    <submittedName>
        <fullName evidence="1">Uncharacterized protein</fullName>
    </submittedName>
</protein>
<keyword evidence="2" id="KW-1185">Reference proteome</keyword>
<dbReference type="Proteomes" id="UP000228948">
    <property type="component" value="Chromosome"/>
</dbReference>
<dbReference type="KEGG" id="rbg:BG454_04810"/>
<dbReference type="STRING" id="441209.GCA_001870665_03696"/>
<sequence>MPEMISTGNKAIINRELVARGVSPAQIAWAIAELDQAACDFVQDMRTVRPKRRSGKTLKKQVEKIAGSTGEARAANIRDAVEMGLDPEALELFVNAKPTHTLHEAIYRLEVLDRLDVEWVPKPANSAFPQARRFMLNCIGIWIVTDGEIRFSTNARQDGGPLGRFLRAAKTDAYLKAAENNATREGAKKIRPKLPSAEGLRKSAQRLYQECEWLGLEWDSLFDKRVPYPADPEDHT</sequence>
<dbReference type="EMBL" id="CP024899">
    <property type="protein sequence ID" value="ATX65231.1"/>
    <property type="molecule type" value="Genomic_DNA"/>
</dbReference>
<evidence type="ECO:0000313" key="2">
    <source>
        <dbReference type="Proteomes" id="UP000228948"/>
    </source>
</evidence>
<accession>A0A2K8K704</accession>
<evidence type="ECO:0000313" key="1">
    <source>
        <dbReference type="EMBL" id="ATX65231.1"/>
    </source>
</evidence>
<gene>
    <name evidence="1" type="ORF">BG454_04810</name>
</gene>
<dbReference type="RefSeq" id="WP_071479296.1">
    <property type="nucleotide sequence ID" value="NZ_CP024899.1"/>
</dbReference>